<dbReference type="EMBL" id="STFF01000002">
    <property type="protein sequence ID" value="THU39842.1"/>
    <property type="molecule type" value="Genomic_DNA"/>
</dbReference>
<keyword evidence="2" id="KW-1185">Reference proteome</keyword>
<dbReference type="RefSeq" id="WP_136576598.1">
    <property type="nucleotide sequence ID" value="NZ_STFF01000002.1"/>
</dbReference>
<accession>A0A4S8I239</accession>
<protein>
    <submittedName>
        <fullName evidence="1">Uncharacterized protein</fullName>
    </submittedName>
</protein>
<evidence type="ECO:0000313" key="2">
    <source>
        <dbReference type="Proteomes" id="UP000306918"/>
    </source>
</evidence>
<gene>
    <name evidence="1" type="ORF">FAM09_08060</name>
</gene>
<name>A0A4S8I239_9BACT</name>
<reference evidence="1 2" key="1">
    <citation type="submission" date="2019-04" db="EMBL/GenBank/DDBJ databases">
        <title>Niastella caeni sp. nov., isolated from activated sludge.</title>
        <authorList>
            <person name="Sheng M."/>
        </authorList>
    </citation>
    <scope>NUCLEOTIDE SEQUENCE [LARGE SCALE GENOMIC DNA]</scope>
    <source>
        <strain evidence="1 2">HX-2-15</strain>
    </source>
</reference>
<proteinExistence type="predicted"/>
<organism evidence="1 2">
    <name type="scientific">Niastella caeni</name>
    <dbReference type="NCBI Taxonomy" id="2569763"/>
    <lineage>
        <taxon>Bacteria</taxon>
        <taxon>Pseudomonadati</taxon>
        <taxon>Bacteroidota</taxon>
        <taxon>Chitinophagia</taxon>
        <taxon>Chitinophagales</taxon>
        <taxon>Chitinophagaceae</taxon>
        <taxon>Niastella</taxon>
    </lineage>
</organism>
<sequence>MRKLELLSILVYLIVLNSCNTQPETKYNTSTLNLKGNIKHITERKNDGSPNLIDIEFKENSVFFIKTENPTTEYLFQYEDQKLNYINRKGELIKPENFPLAFELLQPLLTYNADSVVRNNNQDPIKVFFNGKNTNEVKVYRIEYMYDHFNNWIVRDLYYDTNNVVIERAERKILYARVVTKNEITTWNAQVDSIFKECKTRSSLGTLIDTTIDKNKERLKEIDAYVSKYNNDVVSTGTTVTKLVDSFNKTYGQENLSPELQKIQKKLDYLHRLALNERFFYNEVSLVVPLLVSGKKSVKDKTDPFTNRYTLTYTFELMADIKHLVRKYETDFRK</sequence>
<comment type="caution">
    <text evidence="1">The sequence shown here is derived from an EMBL/GenBank/DDBJ whole genome shotgun (WGS) entry which is preliminary data.</text>
</comment>
<dbReference type="OrthoDB" id="1491449at2"/>
<evidence type="ECO:0000313" key="1">
    <source>
        <dbReference type="EMBL" id="THU39842.1"/>
    </source>
</evidence>
<dbReference type="Proteomes" id="UP000306918">
    <property type="component" value="Unassembled WGS sequence"/>
</dbReference>
<dbReference type="AlphaFoldDB" id="A0A4S8I239"/>